<dbReference type="AlphaFoldDB" id="A0A1H9Z0L7"/>
<keyword evidence="3" id="KW-0547">Nucleotide-binding</keyword>
<dbReference type="CDD" id="cd07771">
    <property type="entry name" value="ASKHA_NBD_FGGY_RhaB-like"/>
    <property type="match status" value="1"/>
</dbReference>
<keyword evidence="2" id="KW-0808">Transferase</keyword>
<evidence type="ECO:0000313" key="10">
    <source>
        <dbReference type="EMBL" id="SES75010.1"/>
    </source>
</evidence>
<dbReference type="Gene3D" id="3.30.420.40">
    <property type="match status" value="2"/>
</dbReference>
<evidence type="ECO:0000256" key="7">
    <source>
        <dbReference type="ARBA" id="ARBA00023308"/>
    </source>
</evidence>
<feature type="domain" description="Carbohydrate kinase FGGY N-terminal" evidence="8">
    <location>
        <begin position="3"/>
        <end position="244"/>
    </location>
</feature>
<evidence type="ECO:0000256" key="6">
    <source>
        <dbReference type="ARBA" id="ARBA00023157"/>
    </source>
</evidence>
<keyword evidence="6" id="KW-1015">Disulfide bond</keyword>
<dbReference type="GO" id="GO:0008993">
    <property type="term" value="F:rhamnulokinase activity"/>
    <property type="evidence" value="ECO:0007669"/>
    <property type="project" value="InterPro"/>
</dbReference>
<dbReference type="InterPro" id="IPR043129">
    <property type="entry name" value="ATPase_NBD"/>
</dbReference>
<dbReference type="InterPro" id="IPR000577">
    <property type="entry name" value="Carb_kinase_FGGY"/>
</dbReference>
<dbReference type="PANTHER" id="PTHR10196:SF93">
    <property type="entry name" value="L-RHAMNULOKINASE"/>
    <property type="match status" value="1"/>
</dbReference>
<evidence type="ECO:0000256" key="4">
    <source>
        <dbReference type="ARBA" id="ARBA00022777"/>
    </source>
</evidence>
<keyword evidence="5" id="KW-0067">ATP-binding</keyword>
<evidence type="ECO:0000259" key="9">
    <source>
        <dbReference type="Pfam" id="PF02782"/>
    </source>
</evidence>
<name>A0A1H9Z0L7_9BACI</name>
<keyword evidence="7" id="KW-0684">Rhamnose metabolism</keyword>
<dbReference type="InterPro" id="IPR018485">
    <property type="entry name" value="FGGY_C"/>
</dbReference>
<dbReference type="Proteomes" id="UP000199095">
    <property type="component" value="Unassembled WGS sequence"/>
</dbReference>
<reference evidence="11" key="1">
    <citation type="submission" date="2016-10" db="EMBL/GenBank/DDBJ databases">
        <authorList>
            <person name="Varghese N."/>
            <person name="Submissions S."/>
        </authorList>
    </citation>
    <scope>NUCLEOTIDE SEQUENCE [LARGE SCALE GENOMIC DNA]</scope>
    <source>
        <strain evidence="11">CGMCC 1.3566</strain>
    </source>
</reference>
<sequence>MTVLAFDLGASSGRAVIGQIDNGYLTIQEIHRFKNKPVQVGSHLHWDILNLFTEIKQGILKAHQIGFTNIESLAIDSWAVDFGLLDKNGELLANPYHYRDRHTRDIMDEVLTIIPKEELFHRTGIQFMDINTIYHLYAMKTANNTALQNADSLLMIPDLLQYFLTGQQKSEFTNATTTQLFNPEMQNWDYEIIEKLGLPSKIFKDTIQPGTMVGEVLPDIRDELGIQSSLSVMAVGEHDTASAVAAVPRIKDQNFAYLSCGTWSLLGTEVPDPVINEKTLKWNITNEGGVNDTYRLLKNIMGLWLLQESTRIWELEGERLSFELQKELIEQADPFRAFVNPDDSMFIKPAHMPKEIQRYCQETNQYVPQTKGEILRCILESLVLKYRFVLERLEELTGVSFSELHMVGGGIKNSLLCQFTANAIHRPVYAGPIEASSIGNILMQYQGLNRIENLQEARNIVRNSFPIKKYEKEDSHKWEQAYNRFKVILDEQSKERN</sequence>
<dbReference type="GO" id="GO:0019301">
    <property type="term" value="P:rhamnose catabolic process"/>
    <property type="evidence" value="ECO:0007669"/>
    <property type="project" value="InterPro"/>
</dbReference>
<dbReference type="InterPro" id="IPR013449">
    <property type="entry name" value="Rhamnulokinase"/>
</dbReference>
<keyword evidence="4 10" id="KW-0418">Kinase</keyword>
<comment type="similarity">
    <text evidence="1">Belongs to the FGGY kinase family.</text>
</comment>
<evidence type="ECO:0000256" key="2">
    <source>
        <dbReference type="ARBA" id="ARBA00022679"/>
    </source>
</evidence>
<dbReference type="RefSeq" id="WP_093131343.1">
    <property type="nucleotide sequence ID" value="NZ_FOHJ01000001.1"/>
</dbReference>
<evidence type="ECO:0000256" key="5">
    <source>
        <dbReference type="ARBA" id="ARBA00022840"/>
    </source>
</evidence>
<dbReference type="SUPFAM" id="SSF53067">
    <property type="entry name" value="Actin-like ATPase domain"/>
    <property type="match status" value="2"/>
</dbReference>
<evidence type="ECO:0000256" key="1">
    <source>
        <dbReference type="ARBA" id="ARBA00009156"/>
    </source>
</evidence>
<dbReference type="STRING" id="237682.SAMN05421676_101357"/>
<dbReference type="GO" id="GO:0004370">
    <property type="term" value="F:glycerol kinase activity"/>
    <property type="evidence" value="ECO:0007669"/>
    <property type="project" value="TreeGrafter"/>
</dbReference>
<proteinExistence type="inferred from homology"/>
<dbReference type="GO" id="GO:0006071">
    <property type="term" value="P:glycerol metabolic process"/>
    <property type="evidence" value="ECO:0007669"/>
    <property type="project" value="TreeGrafter"/>
</dbReference>
<dbReference type="Pfam" id="PF02782">
    <property type="entry name" value="FGGY_C"/>
    <property type="match status" value="1"/>
</dbReference>
<evidence type="ECO:0000256" key="3">
    <source>
        <dbReference type="ARBA" id="ARBA00022741"/>
    </source>
</evidence>
<accession>A0A1H9Z0L7</accession>
<gene>
    <name evidence="10" type="ORF">SAMN05421676_101357</name>
</gene>
<evidence type="ECO:0000313" key="11">
    <source>
        <dbReference type="Proteomes" id="UP000199095"/>
    </source>
</evidence>
<dbReference type="OrthoDB" id="9761504at2"/>
<organism evidence="10 11">
    <name type="scientific">Salinibacillus kushneri</name>
    <dbReference type="NCBI Taxonomy" id="237682"/>
    <lineage>
        <taxon>Bacteria</taxon>
        <taxon>Bacillati</taxon>
        <taxon>Bacillota</taxon>
        <taxon>Bacilli</taxon>
        <taxon>Bacillales</taxon>
        <taxon>Bacillaceae</taxon>
        <taxon>Salinibacillus</taxon>
    </lineage>
</organism>
<protein>
    <submittedName>
        <fullName evidence="10">Rhamnulokinase</fullName>
    </submittedName>
</protein>
<dbReference type="InterPro" id="IPR018484">
    <property type="entry name" value="FGGY_N"/>
</dbReference>
<dbReference type="PIRSF" id="PIRSF000538">
    <property type="entry name" value="GlpK"/>
    <property type="match status" value="1"/>
</dbReference>
<keyword evidence="11" id="KW-1185">Reference proteome</keyword>
<dbReference type="GO" id="GO:0005829">
    <property type="term" value="C:cytosol"/>
    <property type="evidence" value="ECO:0007669"/>
    <property type="project" value="TreeGrafter"/>
</dbReference>
<feature type="domain" description="Carbohydrate kinase FGGY C-terminal" evidence="9">
    <location>
        <begin position="256"/>
        <end position="444"/>
    </location>
</feature>
<evidence type="ECO:0000259" key="8">
    <source>
        <dbReference type="Pfam" id="PF00370"/>
    </source>
</evidence>
<dbReference type="PANTHER" id="PTHR10196">
    <property type="entry name" value="SUGAR KINASE"/>
    <property type="match status" value="1"/>
</dbReference>
<dbReference type="EMBL" id="FOHJ01000001">
    <property type="protein sequence ID" value="SES75010.1"/>
    <property type="molecule type" value="Genomic_DNA"/>
</dbReference>
<dbReference type="GO" id="GO:0005524">
    <property type="term" value="F:ATP binding"/>
    <property type="evidence" value="ECO:0007669"/>
    <property type="project" value="UniProtKB-KW"/>
</dbReference>
<dbReference type="Pfam" id="PF00370">
    <property type="entry name" value="FGGY_N"/>
    <property type="match status" value="1"/>
</dbReference>